<dbReference type="GO" id="GO:0020037">
    <property type="term" value="F:heme binding"/>
    <property type="evidence" value="ECO:0007669"/>
    <property type="project" value="InterPro"/>
</dbReference>
<name>A0A7R9EZZ0_9NEOP</name>
<reference evidence="2" key="1">
    <citation type="submission" date="2020-11" db="EMBL/GenBank/DDBJ databases">
        <authorList>
            <person name="Tran Van P."/>
        </authorList>
    </citation>
    <scope>NUCLEOTIDE SEQUENCE</scope>
</reference>
<dbReference type="GO" id="GO:0016705">
    <property type="term" value="F:oxidoreductase activity, acting on paired donors, with incorporation or reduction of molecular oxygen"/>
    <property type="evidence" value="ECO:0007669"/>
    <property type="project" value="InterPro"/>
</dbReference>
<dbReference type="GO" id="GO:0004497">
    <property type="term" value="F:monooxygenase activity"/>
    <property type="evidence" value="ECO:0007669"/>
    <property type="project" value="UniProtKB-KW"/>
</dbReference>
<keyword evidence="1" id="KW-0503">Monooxygenase</keyword>
<protein>
    <submittedName>
        <fullName evidence="2">Uncharacterized protein</fullName>
    </submittedName>
</protein>
<proteinExistence type="predicted"/>
<dbReference type="SUPFAM" id="SSF48264">
    <property type="entry name" value="Cytochrome P450"/>
    <property type="match status" value="1"/>
</dbReference>
<evidence type="ECO:0000256" key="1">
    <source>
        <dbReference type="ARBA" id="ARBA00023033"/>
    </source>
</evidence>
<keyword evidence="1" id="KW-0560">Oxidoreductase</keyword>
<accession>A0A7R9EZZ0</accession>
<gene>
    <name evidence="2" type="ORF">TBIB3V08_LOCUS6869</name>
</gene>
<dbReference type="GO" id="GO:0005506">
    <property type="term" value="F:iron ion binding"/>
    <property type="evidence" value="ECO:0007669"/>
    <property type="project" value="InterPro"/>
</dbReference>
<dbReference type="AlphaFoldDB" id="A0A7R9EZZ0"/>
<organism evidence="2">
    <name type="scientific">Timema bartmani</name>
    <dbReference type="NCBI Taxonomy" id="61472"/>
    <lineage>
        <taxon>Eukaryota</taxon>
        <taxon>Metazoa</taxon>
        <taxon>Ecdysozoa</taxon>
        <taxon>Arthropoda</taxon>
        <taxon>Hexapoda</taxon>
        <taxon>Insecta</taxon>
        <taxon>Pterygota</taxon>
        <taxon>Neoptera</taxon>
        <taxon>Polyneoptera</taxon>
        <taxon>Phasmatodea</taxon>
        <taxon>Timematodea</taxon>
        <taxon>Timematoidea</taxon>
        <taxon>Timematidae</taxon>
        <taxon>Timema</taxon>
    </lineage>
</organism>
<sequence length="101" mass="11296">MSGADERHETGQGQTQQALNRDWTVGCQYGGPGVLGLLMRSTRNPSMRFAFVQIKIGLITLLSKYKFSVCEKTIIPPIIDKQNITKTILGGVWLRIENRGF</sequence>
<dbReference type="EMBL" id="OD566700">
    <property type="protein sequence ID" value="CAD7444492.1"/>
    <property type="molecule type" value="Genomic_DNA"/>
</dbReference>
<evidence type="ECO:0000313" key="2">
    <source>
        <dbReference type="EMBL" id="CAD7444492.1"/>
    </source>
</evidence>
<dbReference type="InterPro" id="IPR036396">
    <property type="entry name" value="Cyt_P450_sf"/>
</dbReference>